<keyword evidence="10 11" id="KW-0807">Transducer</keyword>
<dbReference type="CDD" id="cd15969">
    <property type="entry name" value="7tmA_GPR87"/>
    <property type="match status" value="1"/>
</dbReference>
<dbReference type="HOGENOM" id="CLU_009579_8_2_1"/>
<dbReference type="GO" id="GO:0005886">
    <property type="term" value="C:plasma membrane"/>
    <property type="evidence" value="ECO:0007669"/>
    <property type="project" value="UniProtKB-SubCell"/>
</dbReference>
<feature type="transmembrane region" description="Helical" evidence="12">
    <location>
        <begin position="149"/>
        <end position="166"/>
    </location>
</feature>
<evidence type="ECO:0000256" key="2">
    <source>
        <dbReference type="ARBA" id="ARBA00022475"/>
    </source>
</evidence>
<comment type="subcellular location">
    <subcellularLocation>
        <location evidence="1">Cell membrane</location>
        <topology evidence="1">Multi-pass membrane protein</topology>
    </subcellularLocation>
</comment>
<dbReference type="PRINTS" id="PR01735">
    <property type="entry name" value="P2Y13PRNCPTR"/>
</dbReference>
<dbReference type="PANTHER" id="PTHR24233:SF8">
    <property type="entry name" value="G-PROTEIN COUPLED RECEPTOR 87"/>
    <property type="match status" value="1"/>
</dbReference>
<evidence type="ECO:0000313" key="14">
    <source>
        <dbReference type="Ensembl" id="ENSXETP00000044552"/>
    </source>
</evidence>
<evidence type="ECO:0000256" key="6">
    <source>
        <dbReference type="ARBA" id="ARBA00023136"/>
    </source>
</evidence>
<proteinExistence type="inferred from homology"/>
<evidence type="ECO:0000256" key="3">
    <source>
        <dbReference type="ARBA" id="ARBA00022692"/>
    </source>
</evidence>
<dbReference type="FunFam" id="1.20.1070.10:FF:000049">
    <property type="entry name" value="G-protein coupled receptor 87"/>
    <property type="match status" value="1"/>
</dbReference>
<feature type="transmembrane region" description="Helical" evidence="12">
    <location>
        <begin position="73"/>
        <end position="97"/>
    </location>
</feature>
<dbReference type="AlphaFoldDB" id="F7CTK5"/>
<dbReference type="eggNOG" id="KOG3656">
    <property type="taxonomic scope" value="Eukaryota"/>
</dbReference>
<dbReference type="Gene3D" id="1.20.1070.10">
    <property type="entry name" value="Rhodopsin 7-helix transmembrane proteins"/>
    <property type="match status" value="1"/>
</dbReference>
<dbReference type="PROSITE" id="PS50262">
    <property type="entry name" value="G_PROTEIN_RECEP_F1_2"/>
    <property type="match status" value="1"/>
</dbReference>
<keyword evidence="5 11" id="KW-0297">G-protein coupled receptor</keyword>
<evidence type="ECO:0000256" key="9">
    <source>
        <dbReference type="ARBA" id="ARBA00023180"/>
    </source>
</evidence>
<dbReference type="PANTHER" id="PTHR24233">
    <property type="entry name" value="P2Y PURINOCEPTOR-RELATED G-PROTEIN COUPLED RECEPTOR"/>
    <property type="match status" value="1"/>
</dbReference>
<evidence type="ECO:0000259" key="13">
    <source>
        <dbReference type="PROSITE" id="PS50262"/>
    </source>
</evidence>
<evidence type="ECO:0000256" key="1">
    <source>
        <dbReference type="ARBA" id="ARBA00004651"/>
    </source>
</evidence>
<keyword evidence="3 11" id="KW-0812">Transmembrane</keyword>
<feature type="transmembrane region" description="Helical" evidence="12">
    <location>
        <begin position="286"/>
        <end position="308"/>
    </location>
</feature>
<dbReference type="Bgee" id="ENSXETG00000033360">
    <property type="expression patterns" value="Expressed in testis and 1 other cell type or tissue"/>
</dbReference>
<dbReference type="InterPro" id="IPR017452">
    <property type="entry name" value="GPCR_Rhodpsn_7TM"/>
</dbReference>
<evidence type="ECO:0000256" key="7">
    <source>
        <dbReference type="ARBA" id="ARBA00023157"/>
    </source>
</evidence>
<feature type="transmembrane region" description="Helical" evidence="12">
    <location>
        <begin position="187"/>
        <end position="208"/>
    </location>
</feature>
<protein>
    <submittedName>
        <fullName evidence="14">G protein-coupled receptor 87</fullName>
    </submittedName>
</protein>
<comment type="similarity">
    <text evidence="11">Belongs to the G-protein coupled receptor 1 family.</text>
</comment>
<sequence>MDGNNTNNLYCLQWEISFPLSNKGPTMTHVIVQNANIGIMLLLCNSEEKTDEHHMNVTSPRANSTAFSELATIIFPVLYLVIFLGSIMLNGLAVWIFFHIRNKTSFIVYLKNIMIADLLMTVSFPFKIIQTSGIGPWNFNVYHCRYSSILFYTSMYISIVFLGLISTDRYLKVVKPFGSSKMYNIKFTKVVSLMVWLAMSFMAMPNVIFTNVQPTRDNIYDCIYLKSSFGAKWHEAVAYIDTCIFFIVMVVLIVCYISISRHIQKSSKPFVSCSSRTRRHNQSIRVVVAVFFVCFLPYHLCGLPFMFSRLDKILDKRIYTILLYCKESTLFLSACNVCLDPIIYFFMCRSFSQRLFNRSGMRSRSESIRSLQSVRKSEVRIYCEYTEV</sequence>
<keyword evidence="9" id="KW-0325">Glycoprotein</keyword>
<dbReference type="Ensembl" id="ENSXETT00000044552">
    <property type="protein sequence ID" value="ENSXETP00000044552"/>
    <property type="gene ID" value="ENSXETG00000033360"/>
</dbReference>
<feature type="domain" description="G-protein coupled receptors family 1 profile" evidence="13">
    <location>
        <begin position="89"/>
        <end position="344"/>
    </location>
</feature>
<keyword evidence="2" id="KW-1003">Cell membrane</keyword>
<evidence type="ECO:0000256" key="4">
    <source>
        <dbReference type="ARBA" id="ARBA00022989"/>
    </source>
</evidence>
<dbReference type="PRINTS" id="PR00237">
    <property type="entry name" value="GPCRRHODOPSN"/>
</dbReference>
<dbReference type="GeneTree" id="ENSGT01110000267255"/>
<keyword evidence="4 12" id="KW-1133">Transmembrane helix</keyword>
<dbReference type="InterPro" id="IPR000276">
    <property type="entry name" value="GPCR_Rhodpsn"/>
</dbReference>
<feature type="transmembrane region" description="Helical" evidence="12">
    <location>
        <begin position="328"/>
        <end position="348"/>
    </location>
</feature>
<reference evidence="14" key="1">
    <citation type="journal article" date="2010" name="Science">
        <title>The genome of the Western clawed frog Xenopus tropicalis.</title>
        <authorList>
            <person name="Hellsten U."/>
            <person name="Harland R.M."/>
            <person name="Gilchrist M.J."/>
            <person name="Hendrix D."/>
            <person name="Jurka J."/>
            <person name="Kapitonov V."/>
            <person name="Ovcharenko I."/>
            <person name="Putnam N.H."/>
            <person name="Shu S."/>
            <person name="Taher L."/>
            <person name="Blitz I.L."/>
            <person name="Blumberg B."/>
            <person name="Dichmann D.S."/>
            <person name="Dubchak I."/>
            <person name="Amaya E."/>
            <person name="Detter J.C."/>
            <person name="Fletcher R."/>
            <person name="Gerhard D.S."/>
            <person name="Goodstein D."/>
            <person name="Graves T."/>
            <person name="Grigoriev I.V."/>
            <person name="Grimwood J."/>
            <person name="Kawashima T."/>
            <person name="Lindquist E."/>
            <person name="Lucas S.M."/>
            <person name="Mead P.E."/>
            <person name="Mitros T."/>
            <person name="Ogino H."/>
            <person name="Ohta Y."/>
            <person name="Poliakov A.V."/>
            <person name="Pollet N."/>
            <person name="Robert J."/>
            <person name="Salamov A."/>
            <person name="Sater A.K."/>
            <person name="Schmutz J."/>
            <person name="Terry A."/>
            <person name="Vize P.D."/>
            <person name="Warren W.C."/>
            <person name="Wells D."/>
            <person name="Wills A."/>
            <person name="Wilson R.K."/>
            <person name="Zimmerman L.B."/>
            <person name="Zorn A.M."/>
            <person name="Grainger R."/>
            <person name="Grammer T."/>
            <person name="Khokha M.K."/>
            <person name="Richardson P.M."/>
            <person name="Rokhsar D.S."/>
        </authorList>
    </citation>
    <scope>NUCLEOTIDE SEQUENCE [LARGE SCALE GENOMIC DNA]</scope>
    <source>
        <strain evidence="14">Nigerian</strain>
    </source>
</reference>
<dbReference type="SUPFAM" id="SSF81321">
    <property type="entry name" value="Family A G protein-coupled receptor-like"/>
    <property type="match status" value="1"/>
</dbReference>
<dbReference type="GO" id="GO:0045028">
    <property type="term" value="F:G protein-coupled purinergic nucleotide receptor activity"/>
    <property type="evidence" value="ECO:0007669"/>
    <property type="project" value="InterPro"/>
</dbReference>
<dbReference type="Pfam" id="PF00001">
    <property type="entry name" value="7tm_1"/>
    <property type="match status" value="1"/>
</dbReference>
<evidence type="ECO:0000256" key="11">
    <source>
        <dbReference type="RuleBase" id="RU000688"/>
    </source>
</evidence>
<keyword evidence="6 12" id="KW-0472">Membrane</keyword>
<evidence type="ECO:0000256" key="8">
    <source>
        <dbReference type="ARBA" id="ARBA00023170"/>
    </source>
</evidence>
<keyword evidence="7" id="KW-1015">Disulfide bond</keyword>
<feature type="transmembrane region" description="Helical" evidence="12">
    <location>
        <begin position="109"/>
        <end position="129"/>
    </location>
</feature>
<organism evidence="14">
    <name type="scientific">Xenopus tropicalis</name>
    <name type="common">Western clawed frog</name>
    <name type="synonym">Silurana tropicalis</name>
    <dbReference type="NCBI Taxonomy" id="8364"/>
    <lineage>
        <taxon>Eukaryota</taxon>
        <taxon>Metazoa</taxon>
        <taxon>Chordata</taxon>
        <taxon>Craniata</taxon>
        <taxon>Vertebrata</taxon>
        <taxon>Euteleostomi</taxon>
        <taxon>Amphibia</taxon>
        <taxon>Batrachia</taxon>
        <taxon>Anura</taxon>
        <taxon>Pipoidea</taxon>
        <taxon>Pipidae</taxon>
        <taxon>Xenopodinae</taxon>
        <taxon>Xenopus</taxon>
        <taxon>Silurana</taxon>
    </lineage>
</organism>
<evidence type="ECO:0000256" key="10">
    <source>
        <dbReference type="ARBA" id="ARBA00023224"/>
    </source>
</evidence>
<dbReference type="PRINTS" id="PR01157">
    <property type="entry name" value="P2YPURNOCPTR"/>
</dbReference>
<evidence type="ECO:0000256" key="12">
    <source>
        <dbReference type="SAM" id="Phobius"/>
    </source>
</evidence>
<feature type="transmembrane region" description="Helical" evidence="12">
    <location>
        <begin position="236"/>
        <end position="259"/>
    </location>
</feature>
<dbReference type="FunCoup" id="F7CTK5">
    <property type="interactions" value="130"/>
</dbReference>
<reference evidence="14" key="2">
    <citation type="submission" date="2011-07" db="UniProtKB">
        <authorList>
            <consortium name="Ensembl"/>
        </authorList>
    </citation>
    <scope>IDENTIFICATION</scope>
</reference>
<gene>
    <name evidence="14" type="primary">gpr87</name>
</gene>
<accession>F7CTK5</accession>
<name>F7CTK5_XENTR</name>
<dbReference type="InParanoid" id="F7CTK5"/>
<dbReference type="InterPro" id="IPR008109">
    <property type="entry name" value="P2Y13_rcpt"/>
</dbReference>
<keyword evidence="8 11" id="KW-0675">Receptor</keyword>
<dbReference type="PROSITE" id="PS00237">
    <property type="entry name" value="G_PROTEIN_RECEP_F1_1"/>
    <property type="match status" value="1"/>
</dbReference>
<evidence type="ECO:0000256" key="5">
    <source>
        <dbReference type="ARBA" id="ARBA00023040"/>
    </source>
</evidence>